<feature type="compositionally biased region" description="Basic and acidic residues" evidence="2">
    <location>
        <begin position="751"/>
        <end position="762"/>
    </location>
</feature>
<feature type="region of interest" description="Disordered" evidence="2">
    <location>
        <begin position="64"/>
        <end position="103"/>
    </location>
</feature>
<evidence type="ECO:0000313" key="4">
    <source>
        <dbReference type="Proteomes" id="UP000613740"/>
    </source>
</evidence>
<feature type="compositionally biased region" description="Acidic residues" evidence="2">
    <location>
        <begin position="318"/>
        <end position="329"/>
    </location>
</feature>
<feature type="region of interest" description="Disordered" evidence="2">
    <location>
        <begin position="120"/>
        <end position="203"/>
    </location>
</feature>
<feature type="compositionally biased region" description="Low complexity" evidence="2">
    <location>
        <begin position="271"/>
        <end position="290"/>
    </location>
</feature>
<feature type="region of interest" description="Disordered" evidence="2">
    <location>
        <begin position="751"/>
        <end position="775"/>
    </location>
</feature>
<feature type="compositionally biased region" description="Gly residues" evidence="2">
    <location>
        <begin position="177"/>
        <end position="186"/>
    </location>
</feature>
<feature type="region of interest" description="Disordered" evidence="2">
    <location>
        <begin position="1"/>
        <end position="40"/>
    </location>
</feature>
<evidence type="ECO:0000256" key="2">
    <source>
        <dbReference type="SAM" id="MobiDB-lite"/>
    </source>
</evidence>
<sequence>MAKKDGDAFGSEIERMLMERPMTSSRQQGPPREPLPMASGMVTNTLDDLMAELGMLRGERGEVDRTLVRNGTRTGPRVSDGVALSGHDLAPRPTTPRSSAAAAAAAGGALGSSNSVGGSGVTLPQLGPNKIMQLPGLPSNSGSSQAPNSPSLGASPGGLGPVRAQSPMSMRRSVAGTPGGGAGGSGLLAPMSNVPTMGPPPGMLERQAQLEMRLEKMEARENQLMTLISQLQTQVSTLSRAQLTTQQQLAAVAAAPPPSPPAVAAPPPAPVAALQQATAKAAATTNPTSSPAAAARAGAVVAAAAPAAPAPPAKVSDEDFIQEDNEPSDDEKSGPGKPKNGAAKPAPQKIMPPAGPAPTPPAGVAPVAGAAARPAVGNKLVPGGGAAEWESDMSQLRKELANLAANLVRLREHVNTIVPGGTSAMSEAMMGQDQAMQQLKNNLTQIAMDVVSLHKGLSAHKQSTAQAHAQLEKSIVDLSVQNQTNVLNAMTQSPHAPGVAAQMAPNAVASALAATGGVSGSLEETLRSAFAKPAMRAMPQFNMEAAGFMPDNSGVAAAAAAYGMGGGMPRQQQMGGGGGGGGGGGLNGAWALLNSFEEQAAQEKAEQQKAAMIAHQAVAIVDAKVKQVVLHVDRHMQLISNDVEERLRMYEQTIIRMAKQIDIVQRVMRDLEGIATNRIVVQRGGRDLNEEPAPPQQQAVAAAQQVPAAQQVTAQPKLTSEELALKEQEERKEAVKANWLKAAAMAKGRFVKQEEPKKEVKTATHGYFGAPRAAT</sequence>
<comment type="caution">
    <text evidence="3">The sequence shown here is derived from an EMBL/GenBank/DDBJ whole genome shotgun (WGS) entry which is preliminary data.</text>
</comment>
<evidence type="ECO:0000256" key="1">
    <source>
        <dbReference type="SAM" id="Coils"/>
    </source>
</evidence>
<dbReference type="EMBL" id="JAEHOD010000057">
    <property type="protein sequence ID" value="KAG2434417.1"/>
    <property type="molecule type" value="Genomic_DNA"/>
</dbReference>
<keyword evidence="4" id="KW-1185">Reference proteome</keyword>
<feature type="coiled-coil region" evidence="1">
    <location>
        <begin position="207"/>
        <end position="234"/>
    </location>
</feature>
<feature type="compositionally biased region" description="Pro residues" evidence="2">
    <location>
        <begin position="255"/>
        <end position="270"/>
    </location>
</feature>
<gene>
    <name evidence="3" type="ORF">HYH02_012247</name>
</gene>
<feature type="region of interest" description="Disordered" evidence="2">
    <location>
        <begin position="254"/>
        <end position="290"/>
    </location>
</feature>
<accession>A0A835SZP9</accession>
<keyword evidence="1" id="KW-0175">Coiled coil</keyword>
<feature type="compositionally biased region" description="Basic and acidic residues" evidence="2">
    <location>
        <begin position="1"/>
        <end position="18"/>
    </location>
</feature>
<feature type="compositionally biased region" description="Pro residues" evidence="2">
    <location>
        <begin position="353"/>
        <end position="363"/>
    </location>
</feature>
<feature type="region of interest" description="Disordered" evidence="2">
    <location>
        <begin position="309"/>
        <end position="366"/>
    </location>
</feature>
<proteinExistence type="predicted"/>
<dbReference type="OrthoDB" id="541169at2759"/>
<evidence type="ECO:0000313" key="3">
    <source>
        <dbReference type="EMBL" id="KAG2434417.1"/>
    </source>
</evidence>
<dbReference type="Proteomes" id="UP000613740">
    <property type="component" value="Unassembled WGS sequence"/>
</dbReference>
<organism evidence="3 4">
    <name type="scientific">Chlamydomonas schloesseri</name>
    <dbReference type="NCBI Taxonomy" id="2026947"/>
    <lineage>
        <taxon>Eukaryota</taxon>
        <taxon>Viridiplantae</taxon>
        <taxon>Chlorophyta</taxon>
        <taxon>core chlorophytes</taxon>
        <taxon>Chlorophyceae</taxon>
        <taxon>CS clade</taxon>
        <taxon>Chlamydomonadales</taxon>
        <taxon>Chlamydomonadaceae</taxon>
        <taxon>Chlamydomonas</taxon>
    </lineage>
</organism>
<dbReference type="AlphaFoldDB" id="A0A835SZP9"/>
<name>A0A835SZP9_9CHLO</name>
<reference evidence="3" key="1">
    <citation type="journal article" date="2020" name="bioRxiv">
        <title>Comparative genomics of Chlamydomonas.</title>
        <authorList>
            <person name="Craig R.J."/>
            <person name="Hasan A.R."/>
            <person name="Ness R.W."/>
            <person name="Keightley P.D."/>
        </authorList>
    </citation>
    <scope>NUCLEOTIDE SEQUENCE</scope>
    <source>
        <strain evidence="3">CCAP 11/173</strain>
    </source>
</reference>
<protein>
    <submittedName>
        <fullName evidence="3">Uncharacterized protein</fullName>
    </submittedName>
</protein>
<feature type="coiled-coil region" evidence="1">
    <location>
        <begin position="386"/>
        <end position="413"/>
    </location>
</feature>